<dbReference type="PANTHER" id="PTHR30461:SF2">
    <property type="entry name" value="SERINE RECOMBINASE PINE-RELATED"/>
    <property type="match status" value="1"/>
</dbReference>
<protein>
    <submittedName>
        <fullName evidence="5">Recombinase family protein</fullName>
    </submittedName>
</protein>
<dbReference type="InterPro" id="IPR050639">
    <property type="entry name" value="SSR_resolvase"/>
</dbReference>
<dbReference type="SUPFAM" id="SSF53041">
    <property type="entry name" value="Resolvase-like"/>
    <property type="match status" value="1"/>
</dbReference>
<dbReference type="GeneID" id="40266644"/>
<organism evidence="5 6">
    <name type="scientific">Natrinema versiforme</name>
    <dbReference type="NCBI Taxonomy" id="88724"/>
    <lineage>
        <taxon>Archaea</taxon>
        <taxon>Methanobacteriati</taxon>
        <taxon>Methanobacteriota</taxon>
        <taxon>Stenosarchaea group</taxon>
        <taxon>Halobacteria</taxon>
        <taxon>Halobacteriales</taxon>
        <taxon>Natrialbaceae</taxon>
        <taxon>Natrinema</taxon>
    </lineage>
</organism>
<dbReference type="Gene3D" id="3.40.50.1390">
    <property type="entry name" value="Resolvase, N-terminal catalytic domain"/>
    <property type="match status" value="1"/>
</dbReference>
<gene>
    <name evidence="5" type="ORF">FEJ81_15185</name>
</gene>
<dbReference type="AlphaFoldDB" id="A0A4P8WJI7"/>
<evidence type="ECO:0000313" key="6">
    <source>
        <dbReference type="Proteomes" id="UP000302218"/>
    </source>
</evidence>
<dbReference type="GO" id="GO:0000150">
    <property type="term" value="F:DNA strand exchange activity"/>
    <property type="evidence" value="ECO:0007669"/>
    <property type="project" value="InterPro"/>
</dbReference>
<proteinExistence type="predicted"/>
<dbReference type="Proteomes" id="UP000302218">
    <property type="component" value="Chromosome"/>
</dbReference>
<dbReference type="Pfam" id="PF00239">
    <property type="entry name" value="Resolvase"/>
    <property type="match status" value="1"/>
</dbReference>
<keyword evidence="1" id="KW-0238">DNA-binding</keyword>
<evidence type="ECO:0000313" key="5">
    <source>
        <dbReference type="EMBL" id="QCS43628.1"/>
    </source>
</evidence>
<evidence type="ECO:0000256" key="3">
    <source>
        <dbReference type="SAM" id="MobiDB-lite"/>
    </source>
</evidence>
<dbReference type="OrthoDB" id="24728at2157"/>
<dbReference type="RefSeq" id="WP_138246081.1">
    <property type="nucleotide sequence ID" value="NZ_CP040330.1"/>
</dbReference>
<evidence type="ECO:0000256" key="2">
    <source>
        <dbReference type="ARBA" id="ARBA00023172"/>
    </source>
</evidence>
<dbReference type="InterPro" id="IPR006119">
    <property type="entry name" value="Resolv_N"/>
</dbReference>
<dbReference type="CDD" id="cd00338">
    <property type="entry name" value="Ser_Recombinase"/>
    <property type="match status" value="1"/>
</dbReference>
<evidence type="ECO:0000259" key="4">
    <source>
        <dbReference type="PROSITE" id="PS51736"/>
    </source>
</evidence>
<dbReference type="GO" id="GO:0003677">
    <property type="term" value="F:DNA binding"/>
    <property type="evidence" value="ECO:0007669"/>
    <property type="project" value="UniProtKB-KW"/>
</dbReference>
<feature type="compositionally biased region" description="Basic and acidic residues" evidence="3">
    <location>
        <begin position="14"/>
        <end position="25"/>
    </location>
</feature>
<dbReference type="PROSITE" id="PS51736">
    <property type="entry name" value="RECOMBINASES_3"/>
    <property type="match status" value="1"/>
</dbReference>
<name>A0A4P8WJI7_9EURY</name>
<keyword evidence="2" id="KW-0233">DNA recombination</keyword>
<reference evidence="6" key="1">
    <citation type="submission" date="2019-05" db="EMBL/GenBank/DDBJ databases">
        <title>Genome sequence and methylation pattern of the halophilic Archaeon Natrinema versiforme BOL5-4.</title>
        <authorList>
            <person name="DasSarma P."/>
            <person name="Anton B.P."/>
            <person name="DasSarma S.L."/>
            <person name="Martinez F.L."/>
            <person name="Guzman D."/>
            <person name="Roberts R.J."/>
            <person name="DasSarma S."/>
        </authorList>
    </citation>
    <scope>NUCLEOTIDE SEQUENCE [LARGE SCALE GENOMIC DNA]</scope>
    <source>
        <strain evidence="6">BOL5-4</strain>
    </source>
</reference>
<accession>A0A4P8WJI7</accession>
<dbReference type="SMART" id="SM00857">
    <property type="entry name" value="Resolvase"/>
    <property type="match status" value="1"/>
</dbReference>
<dbReference type="InterPro" id="IPR036162">
    <property type="entry name" value="Resolvase-like_N_sf"/>
</dbReference>
<feature type="domain" description="Resolvase/invertase-type recombinase catalytic" evidence="4">
    <location>
        <begin position="6"/>
        <end position="151"/>
    </location>
</feature>
<evidence type="ECO:0000256" key="1">
    <source>
        <dbReference type="ARBA" id="ARBA00023125"/>
    </source>
</evidence>
<dbReference type="PANTHER" id="PTHR30461">
    <property type="entry name" value="DNA-INVERTASE FROM LAMBDOID PROPHAGE"/>
    <property type="match status" value="1"/>
</dbReference>
<dbReference type="KEGG" id="nvr:FEJ81_15185"/>
<sequence>MEKSERVGTYIRPSTERQNDQHQRDSINQYIDKQNLPCDRIEQYVDIESGSNDEREQFNDLLDGIRNDEFDHVIVWEISRISRRGATLLEFFDACEEHGVTIHITDGAVGKVKPDGTGRFVADIVGMVYQHERRQLIRRVKAGVKRAKDQGKWVGNVPAGFRRDDDGYLQPVVEPDDGEDSYFELVDAIERLEDGGSYRSVAKSLSISRQGLTNIHKDPGRKRWYLDGESDDDRVATALSEVNSQDS</sequence>
<feature type="region of interest" description="Disordered" evidence="3">
    <location>
        <begin position="1"/>
        <end position="25"/>
    </location>
</feature>
<dbReference type="EMBL" id="CP040330">
    <property type="protein sequence ID" value="QCS43628.1"/>
    <property type="molecule type" value="Genomic_DNA"/>
</dbReference>